<evidence type="ECO:0000313" key="1">
    <source>
        <dbReference type="EMBL" id="MFC0565931.1"/>
    </source>
</evidence>
<keyword evidence="2" id="KW-1185">Reference proteome</keyword>
<dbReference type="PANTHER" id="PTHR36439">
    <property type="entry name" value="BLL4334 PROTEIN"/>
    <property type="match status" value="1"/>
</dbReference>
<dbReference type="InterPro" id="IPR012545">
    <property type="entry name" value="DUF1697"/>
</dbReference>
<dbReference type="Gene3D" id="3.30.70.1280">
    <property type="entry name" value="SP0830-like domains"/>
    <property type="match status" value="1"/>
</dbReference>
<evidence type="ECO:0000313" key="2">
    <source>
        <dbReference type="Proteomes" id="UP001589894"/>
    </source>
</evidence>
<accession>A0ABV6NYS9</accession>
<protein>
    <submittedName>
        <fullName evidence="1">DUF1697 domain-containing protein</fullName>
    </submittedName>
</protein>
<gene>
    <name evidence="1" type="ORF">ACFFHU_17555</name>
</gene>
<organism evidence="1 2">
    <name type="scientific">Plantactinospora siamensis</name>
    <dbReference type="NCBI Taxonomy" id="555372"/>
    <lineage>
        <taxon>Bacteria</taxon>
        <taxon>Bacillati</taxon>
        <taxon>Actinomycetota</taxon>
        <taxon>Actinomycetes</taxon>
        <taxon>Micromonosporales</taxon>
        <taxon>Micromonosporaceae</taxon>
        <taxon>Plantactinospora</taxon>
    </lineage>
</organism>
<comment type="caution">
    <text evidence="1">The sequence shown here is derived from an EMBL/GenBank/DDBJ whole genome shotgun (WGS) entry which is preliminary data.</text>
</comment>
<dbReference type="PIRSF" id="PIRSF008502">
    <property type="entry name" value="UCP008502"/>
    <property type="match status" value="1"/>
</dbReference>
<proteinExistence type="predicted"/>
<dbReference type="Proteomes" id="UP001589894">
    <property type="component" value="Unassembled WGS sequence"/>
</dbReference>
<dbReference type="EMBL" id="JBHLUE010000016">
    <property type="protein sequence ID" value="MFC0565931.1"/>
    <property type="molecule type" value="Genomic_DNA"/>
</dbReference>
<dbReference type="Pfam" id="PF08002">
    <property type="entry name" value="DUF1697"/>
    <property type="match status" value="1"/>
</dbReference>
<sequence>MTRYAALLRGINVGRNRRIAMADLRALLTEEGYGNVATLLQSGNVVLDAEQPPTKLVSALEGAIERRFGMAVGVVVRTKEELDRIVAGDPLADQVTDGSRYAVWFLAKPVPAAVAEALAAVDLQDDRYVVTGREIYGWLPHGQLDSPVATAMAKLKGLPTITNRNWNTVRKLLAMMD</sequence>
<dbReference type="SUPFAM" id="SSF160379">
    <property type="entry name" value="SP0830-like"/>
    <property type="match status" value="1"/>
</dbReference>
<reference evidence="1 2" key="1">
    <citation type="submission" date="2024-09" db="EMBL/GenBank/DDBJ databases">
        <authorList>
            <person name="Sun Q."/>
            <person name="Mori K."/>
        </authorList>
    </citation>
    <scope>NUCLEOTIDE SEQUENCE [LARGE SCALE GENOMIC DNA]</scope>
    <source>
        <strain evidence="1 2">TBRC 2205</strain>
    </source>
</reference>
<name>A0ABV6NYS9_9ACTN</name>
<dbReference type="PANTHER" id="PTHR36439:SF1">
    <property type="entry name" value="DUF1697 DOMAIN-CONTAINING PROTEIN"/>
    <property type="match status" value="1"/>
</dbReference>